<keyword evidence="8 9" id="KW-0539">Nucleus</keyword>
<evidence type="ECO:0000256" key="7">
    <source>
        <dbReference type="ARBA" id="ARBA00023170"/>
    </source>
</evidence>
<dbReference type="AlphaFoldDB" id="A0AAN8KBD2"/>
<dbReference type="PANTHER" id="PTHR24082">
    <property type="entry name" value="NUCLEAR HORMONE RECEPTOR"/>
    <property type="match status" value="1"/>
</dbReference>
<dbReference type="Gene3D" id="1.10.565.10">
    <property type="entry name" value="Retinoid X Receptor"/>
    <property type="match status" value="1"/>
</dbReference>
<dbReference type="Pfam" id="PF00104">
    <property type="entry name" value="Hormone_recep"/>
    <property type="match status" value="1"/>
</dbReference>
<evidence type="ECO:0000313" key="13">
    <source>
        <dbReference type="EMBL" id="KAK6191923.1"/>
    </source>
</evidence>
<dbReference type="InterPro" id="IPR013088">
    <property type="entry name" value="Znf_NHR/GATA"/>
</dbReference>
<dbReference type="SMART" id="SM00430">
    <property type="entry name" value="HOLI"/>
    <property type="match status" value="1"/>
</dbReference>
<dbReference type="GO" id="GO:0008270">
    <property type="term" value="F:zinc ion binding"/>
    <property type="evidence" value="ECO:0007669"/>
    <property type="project" value="UniProtKB-KW"/>
</dbReference>
<dbReference type="SUPFAM" id="SSF48508">
    <property type="entry name" value="Nuclear receptor ligand-binding domain"/>
    <property type="match status" value="1"/>
</dbReference>
<gene>
    <name evidence="13" type="ORF">SNE40_003496</name>
</gene>
<dbReference type="InterPro" id="IPR050234">
    <property type="entry name" value="Nuclear_hormone_rcpt_NR1"/>
</dbReference>
<dbReference type="GO" id="GO:0005634">
    <property type="term" value="C:nucleus"/>
    <property type="evidence" value="ECO:0007669"/>
    <property type="project" value="UniProtKB-SubCell"/>
</dbReference>
<protein>
    <submittedName>
        <fullName evidence="13">Uncharacterized protein</fullName>
    </submittedName>
</protein>
<dbReference type="PROSITE" id="PS51030">
    <property type="entry name" value="NUCLEAR_REC_DBD_2"/>
    <property type="match status" value="1"/>
</dbReference>
<keyword evidence="5 9" id="KW-0238">DNA-binding</keyword>
<dbReference type="PROSITE" id="PS00031">
    <property type="entry name" value="NUCLEAR_REC_DBD_1"/>
    <property type="match status" value="1"/>
</dbReference>
<evidence type="ECO:0000259" key="11">
    <source>
        <dbReference type="PROSITE" id="PS51030"/>
    </source>
</evidence>
<dbReference type="GO" id="GO:0003700">
    <property type="term" value="F:DNA-binding transcription factor activity"/>
    <property type="evidence" value="ECO:0007669"/>
    <property type="project" value="InterPro"/>
</dbReference>
<evidence type="ECO:0000256" key="4">
    <source>
        <dbReference type="ARBA" id="ARBA00023015"/>
    </source>
</evidence>
<organism evidence="13 14">
    <name type="scientific">Patella caerulea</name>
    <name type="common">Rayed Mediterranean limpet</name>
    <dbReference type="NCBI Taxonomy" id="87958"/>
    <lineage>
        <taxon>Eukaryota</taxon>
        <taxon>Metazoa</taxon>
        <taxon>Spiralia</taxon>
        <taxon>Lophotrochozoa</taxon>
        <taxon>Mollusca</taxon>
        <taxon>Gastropoda</taxon>
        <taxon>Patellogastropoda</taxon>
        <taxon>Patelloidea</taxon>
        <taxon>Patellidae</taxon>
        <taxon>Patella</taxon>
    </lineage>
</organism>
<dbReference type="Proteomes" id="UP001347796">
    <property type="component" value="Unassembled WGS sequence"/>
</dbReference>
<keyword evidence="1 9" id="KW-0479">Metal-binding</keyword>
<dbReference type="CDD" id="cd06929">
    <property type="entry name" value="NR_LBD_F1"/>
    <property type="match status" value="1"/>
</dbReference>
<name>A0AAN8KBD2_PATCE</name>
<dbReference type="PRINTS" id="PR00398">
    <property type="entry name" value="STRDHORMONER"/>
</dbReference>
<keyword evidence="2 9" id="KW-0863">Zinc-finger</keyword>
<dbReference type="InterPro" id="IPR000536">
    <property type="entry name" value="Nucl_hrmn_rcpt_lig-bd"/>
</dbReference>
<keyword evidence="4 9" id="KW-0805">Transcription regulation</keyword>
<evidence type="ECO:0000259" key="12">
    <source>
        <dbReference type="PROSITE" id="PS51843"/>
    </source>
</evidence>
<evidence type="ECO:0000256" key="2">
    <source>
        <dbReference type="ARBA" id="ARBA00022771"/>
    </source>
</evidence>
<comment type="subcellular location">
    <subcellularLocation>
        <location evidence="9">Nucleus</location>
    </subcellularLocation>
</comment>
<evidence type="ECO:0000256" key="10">
    <source>
        <dbReference type="SAM" id="MobiDB-lite"/>
    </source>
</evidence>
<dbReference type="InterPro" id="IPR001723">
    <property type="entry name" value="Nuclear_hrmn_rcpt"/>
</dbReference>
<evidence type="ECO:0000256" key="1">
    <source>
        <dbReference type="ARBA" id="ARBA00022723"/>
    </source>
</evidence>
<comment type="similarity">
    <text evidence="9">Belongs to the nuclear hormone receptor family.</text>
</comment>
<evidence type="ECO:0000313" key="14">
    <source>
        <dbReference type="Proteomes" id="UP001347796"/>
    </source>
</evidence>
<feature type="domain" description="Nuclear receptor" evidence="11">
    <location>
        <begin position="35"/>
        <end position="110"/>
    </location>
</feature>
<keyword evidence="14" id="KW-1185">Reference proteome</keyword>
<dbReference type="SMART" id="SM00399">
    <property type="entry name" value="ZnF_C4"/>
    <property type="match status" value="1"/>
</dbReference>
<evidence type="ECO:0000256" key="9">
    <source>
        <dbReference type="RuleBase" id="RU004334"/>
    </source>
</evidence>
<dbReference type="CDD" id="cd06916">
    <property type="entry name" value="NR_DBD_like"/>
    <property type="match status" value="1"/>
</dbReference>
<feature type="compositionally biased region" description="Low complexity" evidence="10">
    <location>
        <begin position="17"/>
        <end position="30"/>
    </location>
</feature>
<keyword evidence="6 9" id="KW-0804">Transcription</keyword>
<keyword evidence="7 9" id="KW-0675">Receptor</keyword>
<dbReference type="Gene3D" id="3.30.50.10">
    <property type="entry name" value="Erythroid Transcription Factor GATA-1, subunit A"/>
    <property type="match status" value="1"/>
</dbReference>
<dbReference type="InterPro" id="IPR001628">
    <property type="entry name" value="Znf_hrmn_rcpt"/>
</dbReference>
<evidence type="ECO:0000256" key="6">
    <source>
        <dbReference type="ARBA" id="ARBA00023163"/>
    </source>
</evidence>
<comment type="caution">
    <text evidence="13">The sequence shown here is derived from an EMBL/GenBank/DDBJ whole genome shotgun (WGS) entry which is preliminary data.</text>
</comment>
<reference evidence="13 14" key="1">
    <citation type="submission" date="2024-01" db="EMBL/GenBank/DDBJ databases">
        <title>The genome of the rayed Mediterranean limpet Patella caerulea (Linnaeus, 1758).</title>
        <authorList>
            <person name="Anh-Thu Weber A."/>
            <person name="Halstead-Nussloch G."/>
        </authorList>
    </citation>
    <scope>NUCLEOTIDE SEQUENCE [LARGE SCALE GENOMIC DNA]</scope>
    <source>
        <strain evidence="13">AATW-2023a</strain>
        <tissue evidence="13">Whole specimen</tissue>
    </source>
</reference>
<evidence type="ECO:0000256" key="3">
    <source>
        <dbReference type="ARBA" id="ARBA00022833"/>
    </source>
</evidence>
<dbReference type="PRINTS" id="PR00047">
    <property type="entry name" value="STROIDFINGER"/>
</dbReference>
<dbReference type="PROSITE" id="PS51843">
    <property type="entry name" value="NR_LBD"/>
    <property type="match status" value="1"/>
</dbReference>
<keyword evidence="3 9" id="KW-0862">Zinc</keyword>
<accession>A0AAN8KBD2</accession>
<evidence type="ECO:0000256" key="8">
    <source>
        <dbReference type="ARBA" id="ARBA00023242"/>
    </source>
</evidence>
<sequence length="483" mass="55437">MEIMETDEPDKGDMLESPKSTANAAKSSSSNNMCLPPCRICGEKASGFHYGVNTCEACKGFFRRSLKKKGKYKCFDNQDCKIGPGKRNGCPHCRYEKCLAVGMSKEAIKTGRYTHKKRTQDILEIKKLQGFTDKCILDNLRDDTTSVDSPGSIKDICLESEDPLLSENDNLRLLSDIAIDADLFARDCNTSPASSTSTLEFCSKFSPGKKEIFLDPDKLEEIIQRLTVIHSEHVQCFSAMDYKEVEEKTTEYYEKYKLKTEVFGKLSLLSMEQYKDFYDITGIDIDDRQPKCLQMATTMERCIRRLIAFAKSIPGFTDLSIEDQSNLLKASRFEFFFLGFYRGYNNKIKTVISPAGNCMYYEEVQNVINGDFILKCFKFADSLKKLDLQYDETVILKAIVLLFRDRCELENPDKVEELQWPLVQCLIYLVKKNHPDQPNFFGKIMDRLMEIRTISEENCVVMKHLLLIPAIQKNPLLLEFMSF</sequence>
<dbReference type="EMBL" id="JAZGQO010000002">
    <property type="protein sequence ID" value="KAK6191923.1"/>
    <property type="molecule type" value="Genomic_DNA"/>
</dbReference>
<dbReference type="Pfam" id="PF00105">
    <property type="entry name" value="zf-C4"/>
    <property type="match status" value="1"/>
</dbReference>
<evidence type="ECO:0000256" key="5">
    <source>
        <dbReference type="ARBA" id="ARBA00023125"/>
    </source>
</evidence>
<dbReference type="SUPFAM" id="SSF57716">
    <property type="entry name" value="Glucocorticoid receptor-like (DNA-binding domain)"/>
    <property type="match status" value="1"/>
</dbReference>
<dbReference type="PANTHER" id="PTHR24082:SF506">
    <property type="entry name" value="NR LBD DOMAIN-CONTAINING PROTEIN"/>
    <property type="match status" value="1"/>
</dbReference>
<dbReference type="GO" id="GO:0043565">
    <property type="term" value="F:sequence-specific DNA binding"/>
    <property type="evidence" value="ECO:0007669"/>
    <property type="project" value="InterPro"/>
</dbReference>
<feature type="region of interest" description="Disordered" evidence="10">
    <location>
        <begin position="1"/>
        <end position="30"/>
    </location>
</feature>
<dbReference type="InterPro" id="IPR035500">
    <property type="entry name" value="NHR-like_dom_sf"/>
</dbReference>
<feature type="domain" description="NR LBD" evidence="12">
    <location>
        <begin position="266"/>
        <end position="483"/>
    </location>
</feature>
<proteinExistence type="inferred from homology"/>